<keyword evidence="10 15" id="KW-0460">Magnesium</keyword>
<dbReference type="SUPFAM" id="SSF46955">
    <property type="entry name" value="Putative DNA-binding domain"/>
    <property type="match status" value="1"/>
</dbReference>
<comment type="subcellular location">
    <subcellularLocation>
        <location evidence="1 15">Cytoplasm</location>
    </subcellularLocation>
</comment>
<dbReference type="InterPro" id="IPR012340">
    <property type="entry name" value="NA-bd_OB-fold"/>
</dbReference>
<evidence type="ECO:0000256" key="11">
    <source>
        <dbReference type="ARBA" id="ARBA00022884"/>
    </source>
</evidence>
<reference evidence="20 21" key="1">
    <citation type="submission" date="2009-02" db="EMBL/GenBank/DDBJ databases">
        <title>Sequencing of the draft genome and assembly of Dethiobacter alkaliphilus AHT 1.</title>
        <authorList>
            <consortium name="US DOE Joint Genome Institute (JGI-PGF)"/>
            <person name="Lucas S."/>
            <person name="Copeland A."/>
            <person name="Lapidus A."/>
            <person name="Glavina del Rio T."/>
            <person name="Dalin E."/>
            <person name="Tice H."/>
            <person name="Bruce D."/>
            <person name="Goodwin L."/>
            <person name="Pitluck S."/>
            <person name="Larimer F."/>
            <person name="Land M.L."/>
            <person name="Hauser L."/>
            <person name="Muyzer G."/>
        </authorList>
    </citation>
    <scope>NUCLEOTIDE SEQUENCE [LARGE SCALE GENOMIC DNA]</scope>
    <source>
        <strain evidence="20 21">AHT 1</strain>
    </source>
</reference>
<dbReference type="Gene3D" id="3.30.70.380">
    <property type="entry name" value="Ferrodoxin-fold anticodon-binding domain"/>
    <property type="match status" value="1"/>
</dbReference>
<evidence type="ECO:0000256" key="6">
    <source>
        <dbReference type="ARBA" id="ARBA00022598"/>
    </source>
</evidence>
<dbReference type="NCBIfam" id="TIGR00472">
    <property type="entry name" value="pheT_bact"/>
    <property type="match status" value="1"/>
</dbReference>
<dbReference type="InterPro" id="IPR005121">
    <property type="entry name" value="Fdx_antiC-bd"/>
</dbReference>
<evidence type="ECO:0000256" key="10">
    <source>
        <dbReference type="ARBA" id="ARBA00022842"/>
    </source>
</evidence>
<dbReference type="FunFam" id="3.30.930.10:FF:000022">
    <property type="entry name" value="Phenylalanine--tRNA ligase beta subunit"/>
    <property type="match status" value="1"/>
</dbReference>
<keyword evidence="4 15" id="KW-0963">Cytoplasm</keyword>
<dbReference type="GO" id="GO:0005524">
    <property type="term" value="F:ATP binding"/>
    <property type="evidence" value="ECO:0007669"/>
    <property type="project" value="UniProtKB-UniRule"/>
</dbReference>
<keyword evidence="13 15" id="KW-0030">Aminoacyl-tRNA synthetase</keyword>
<evidence type="ECO:0000256" key="1">
    <source>
        <dbReference type="ARBA" id="ARBA00004496"/>
    </source>
</evidence>
<dbReference type="SMART" id="SM00896">
    <property type="entry name" value="FDX-ACB"/>
    <property type="match status" value="1"/>
</dbReference>
<dbReference type="SUPFAM" id="SSF56037">
    <property type="entry name" value="PheT/TilS domain"/>
    <property type="match status" value="1"/>
</dbReference>
<dbReference type="eggNOG" id="COG0072">
    <property type="taxonomic scope" value="Bacteria"/>
</dbReference>
<dbReference type="InterPro" id="IPR033714">
    <property type="entry name" value="tRNA_bind_bactPheRS"/>
</dbReference>
<dbReference type="FunFam" id="3.50.40.10:FF:000001">
    <property type="entry name" value="Phenylalanine--tRNA ligase beta subunit"/>
    <property type="match status" value="1"/>
</dbReference>
<keyword evidence="21" id="KW-1185">Reference proteome</keyword>
<dbReference type="SMART" id="SM00873">
    <property type="entry name" value="B3_4"/>
    <property type="match status" value="1"/>
</dbReference>
<name>C0GJM3_DETAL</name>
<evidence type="ECO:0000256" key="13">
    <source>
        <dbReference type="ARBA" id="ARBA00023146"/>
    </source>
</evidence>
<dbReference type="GO" id="GO:0009328">
    <property type="term" value="C:phenylalanine-tRNA ligase complex"/>
    <property type="evidence" value="ECO:0007669"/>
    <property type="project" value="TreeGrafter"/>
</dbReference>
<dbReference type="InterPro" id="IPR005147">
    <property type="entry name" value="tRNA_synthase_B5-dom"/>
</dbReference>
<evidence type="ECO:0000256" key="4">
    <source>
        <dbReference type="ARBA" id="ARBA00022490"/>
    </source>
</evidence>
<dbReference type="InterPro" id="IPR009061">
    <property type="entry name" value="DNA-bd_dom_put_sf"/>
</dbReference>
<dbReference type="Pfam" id="PF03484">
    <property type="entry name" value="B5"/>
    <property type="match status" value="1"/>
</dbReference>
<feature type="binding site" evidence="15">
    <location>
        <position position="460"/>
    </location>
    <ligand>
        <name>Mg(2+)</name>
        <dbReference type="ChEBI" id="CHEBI:18420"/>
        <note>shared with alpha subunit</note>
    </ligand>
</feature>
<dbReference type="CDD" id="cd00769">
    <property type="entry name" value="PheRS_beta_core"/>
    <property type="match status" value="1"/>
</dbReference>
<dbReference type="Pfam" id="PF03483">
    <property type="entry name" value="B3_4"/>
    <property type="match status" value="1"/>
</dbReference>
<dbReference type="STRING" id="555088.DealDRAFT_2682"/>
<feature type="binding site" evidence="15">
    <location>
        <position position="454"/>
    </location>
    <ligand>
        <name>Mg(2+)</name>
        <dbReference type="ChEBI" id="CHEBI:18420"/>
        <note>shared with alpha subunit</note>
    </ligand>
</feature>
<dbReference type="GO" id="GO:0140096">
    <property type="term" value="F:catalytic activity, acting on a protein"/>
    <property type="evidence" value="ECO:0007669"/>
    <property type="project" value="UniProtKB-ARBA"/>
</dbReference>
<dbReference type="PROSITE" id="PS50886">
    <property type="entry name" value="TRBD"/>
    <property type="match status" value="1"/>
</dbReference>
<feature type="domain" description="FDX-ACB" evidence="18">
    <location>
        <begin position="708"/>
        <end position="801"/>
    </location>
</feature>
<dbReference type="PROSITE" id="PS51483">
    <property type="entry name" value="B5"/>
    <property type="match status" value="1"/>
</dbReference>
<dbReference type="Gene3D" id="3.30.930.10">
    <property type="entry name" value="Bira Bifunctional Protein, Domain 2"/>
    <property type="match status" value="1"/>
</dbReference>
<proteinExistence type="inferred from homology"/>
<evidence type="ECO:0000256" key="16">
    <source>
        <dbReference type="PROSITE-ProRule" id="PRU00209"/>
    </source>
</evidence>
<dbReference type="InterPro" id="IPR002547">
    <property type="entry name" value="tRNA-bd_dom"/>
</dbReference>
<dbReference type="SUPFAM" id="SSF50249">
    <property type="entry name" value="Nucleic acid-binding proteins"/>
    <property type="match status" value="1"/>
</dbReference>
<evidence type="ECO:0000256" key="12">
    <source>
        <dbReference type="ARBA" id="ARBA00022917"/>
    </source>
</evidence>
<dbReference type="InterPro" id="IPR041616">
    <property type="entry name" value="PheRS_beta_core"/>
</dbReference>
<dbReference type="InterPro" id="IPR005146">
    <property type="entry name" value="B3/B4_tRNA-bd"/>
</dbReference>
<dbReference type="FunFam" id="2.40.50.140:FF:000045">
    <property type="entry name" value="Phenylalanine--tRNA ligase beta subunit"/>
    <property type="match status" value="1"/>
</dbReference>
<dbReference type="FunFam" id="3.30.70.380:FF:000001">
    <property type="entry name" value="Phenylalanine--tRNA ligase beta subunit"/>
    <property type="match status" value="1"/>
</dbReference>
<dbReference type="Gene3D" id="3.30.56.10">
    <property type="match status" value="2"/>
</dbReference>
<comment type="caution">
    <text evidence="20">The sequence shown here is derived from an EMBL/GenBank/DDBJ whole genome shotgun (WGS) entry which is preliminary data.</text>
</comment>
<dbReference type="GO" id="GO:0000287">
    <property type="term" value="F:magnesium ion binding"/>
    <property type="evidence" value="ECO:0007669"/>
    <property type="project" value="UniProtKB-UniRule"/>
</dbReference>
<dbReference type="Pfam" id="PF17759">
    <property type="entry name" value="tRNA_synthFbeta"/>
    <property type="match status" value="1"/>
</dbReference>
<dbReference type="EC" id="6.1.1.20" evidence="15"/>
<feature type="binding site" evidence="15">
    <location>
        <position position="464"/>
    </location>
    <ligand>
        <name>Mg(2+)</name>
        <dbReference type="ChEBI" id="CHEBI:18420"/>
        <note>shared with alpha subunit</note>
    </ligand>
</feature>
<dbReference type="GO" id="GO:0006432">
    <property type="term" value="P:phenylalanyl-tRNA aminoacylation"/>
    <property type="evidence" value="ECO:0007669"/>
    <property type="project" value="UniProtKB-UniRule"/>
</dbReference>
<evidence type="ECO:0000256" key="2">
    <source>
        <dbReference type="ARBA" id="ARBA00008653"/>
    </source>
</evidence>
<dbReference type="InterPro" id="IPR045060">
    <property type="entry name" value="Phe-tRNA-ligase_IIc_bsu"/>
</dbReference>
<dbReference type="Gene3D" id="3.50.40.10">
    <property type="entry name" value="Phenylalanyl-trna Synthetase, Chain B, domain 3"/>
    <property type="match status" value="1"/>
</dbReference>
<dbReference type="InterPro" id="IPR020825">
    <property type="entry name" value="Phe-tRNA_synthase-like_B3/B4"/>
</dbReference>
<keyword evidence="7 15" id="KW-0479">Metal-binding</keyword>
<dbReference type="SUPFAM" id="SSF55681">
    <property type="entry name" value="Class II aaRS and biotin synthetases"/>
    <property type="match status" value="1"/>
</dbReference>
<dbReference type="SMART" id="SM00874">
    <property type="entry name" value="B5"/>
    <property type="match status" value="1"/>
</dbReference>
<gene>
    <name evidence="15" type="primary">pheT</name>
    <name evidence="20" type="ORF">DealDRAFT_2682</name>
</gene>
<dbReference type="SUPFAM" id="SSF54991">
    <property type="entry name" value="Anticodon-binding domain of PheRS"/>
    <property type="match status" value="1"/>
</dbReference>
<accession>C0GJM3</accession>
<evidence type="ECO:0000256" key="5">
    <source>
        <dbReference type="ARBA" id="ARBA00022555"/>
    </source>
</evidence>
<comment type="catalytic activity">
    <reaction evidence="14 15">
        <text>tRNA(Phe) + L-phenylalanine + ATP = L-phenylalanyl-tRNA(Phe) + AMP + diphosphate + H(+)</text>
        <dbReference type="Rhea" id="RHEA:19413"/>
        <dbReference type="Rhea" id="RHEA-COMP:9668"/>
        <dbReference type="Rhea" id="RHEA-COMP:9699"/>
        <dbReference type="ChEBI" id="CHEBI:15378"/>
        <dbReference type="ChEBI" id="CHEBI:30616"/>
        <dbReference type="ChEBI" id="CHEBI:33019"/>
        <dbReference type="ChEBI" id="CHEBI:58095"/>
        <dbReference type="ChEBI" id="CHEBI:78442"/>
        <dbReference type="ChEBI" id="CHEBI:78531"/>
        <dbReference type="ChEBI" id="CHEBI:456215"/>
        <dbReference type="EC" id="6.1.1.20"/>
    </reaction>
</comment>
<dbReference type="EMBL" id="ACJM01000017">
    <property type="protein sequence ID" value="EEG76445.1"/>
    <property type="molecule type" value="Genomic_DNA"/>
</dbReference>
<protein>
    <recommendedName>
        <fullName evidence="15">Phenylalanine--tRNA ligase beta subunit</fullName>
        <ecNumber evidence="15">6.1.1.20</ecNumber>
    </recommendedName>
    <alternativeName>
        <fullName evidence="15">Phenylalanyl-tRNA synthetase beta subunit</fullName>
        <shortName evidence="15">PheRS</shortName>
    </alternativeName>
</protein>
<keyword evidence="6 15" id="KW-0436">Ligase</keyword>
<evidence type="ECO:0000256" key="7">
    <source>
        <dbReference type="ARBA" id="ARBA00022723"/>
    </source>
</evidence>
<dbReference type="GO" id="GO:0000049">
    <property type="term" value="F:tRNA binding"/>
    <property type="evidence" value="ECO:0007669"/>
    <property type="project" value="UniProtKB-UniRule"/>
</dbReference>
<dbReference type="PROSITE" id="PS51447">
    <property type="entry name" value="FDX_ACB"/>
    <property type="match status" value="1"/>
</dbReference>
<keyword evidence="5 16" id="KW-0820">tRNA-binding</keyword>
<dbReference type="GO" id="GO:0016740">
    <property type="term" value="F:transferase activity"/>
    <property type="evidence" value="ECO:0007669"/>
    <property type="project" value="UniProtKB-ARBA"/>
</dbReference>
<keyword evidence="12 15" id="KW-0648">Protein biosynthesis</keyword>
<dbReference type="CDD" id="cd02796">
    <property type="entry name" value="tRNA_bind_bactPheRS"/>
    <property type="match status" value="1"/>
</dbReference>
<feature type="binding site" evidence="15">
    <location>
        <position position="463"/>
    </location>
    <ligand>
        <name>Mg(2+)</name>
        <dbReference type="ChEBI" id="CHEBI:18420"/>
        <note>shared with alpha subunit</note>
    </ligand>
</feature>
<dbReference type="InterPro" id="IPR004532">
    <property type="entry name" value="Phe-tRNA-ligase_IIc_bsu_bact"/>
</dbReference>
<dbReference type="RefSeq" id="WP_008518333.1">
    <property type="nucleotide sequence ID" value="NZ_ACJM01000017.1"/>
</dbReference>
<feature type="domain" description="B5" evidence="19">
    <location>
        <begin position="402"/>
        <end position="476"/>
    </location>
</feature>
<organism evidence="20 21">
    <name type="scientific">Dethiobacter alkaliphilus AHT 1</name>
    <dbReference type="NCBI Taxonomy" id="555088"/>
    <lineage>
        <taxon>Bacteria</taxon>
        <taxon>Bacillati</taxon>
        <taxon>Bacillota</taxon>
        <taxon>Dethiobacteria</taxon>
        <taxon>Dethiobacterales</taxon>
        <taxon>Dethiobacteraceae</taxon>
        <taxon>Dethiobacter</taxon>
    </lineage>
</organism>
<dbReference type="InterPro" id="IPR045864">
    <property type="entry name" value="aa-tRNA-synth_II/BPL/LPL"/>
</dbReference>
<keyword evidence="11 16" id="KW-0694">RNA-binding</keyword>
<comment type="cofactor">
    <cofactor evidence="15">
        <name>Mg(2+)</name>
        <dbReference type="ChEBI" id="CHEBI:18420"/>
    </cofactor>
    <text evidence="15">Binds 2 magnesium ions per tetramer.</text>
</comment>
<evidence type="ECO:0000259" key="19">
    <source>
        <dbReference type="PROSITE" id="PS51483"/>
    </source>
</evidence>
<dbReference type="PANTHER" id="PTHR10947">
    <property type="entry name" value="PHENYLALANYL-TRNA SYNTHETASE BETA CHAIN AND LEUCINE-RICH REPEAT-CONTAINING PROTEIN 47"/>
    <property type="match status" value="1"/>
</dbReference>
<evidence type="ECO:0000256" key="8">
    <source>
        <dbReference type="ARBA" id="ARBA00022741"/>
    </source>
</evidence>
<dbReference type="Pfam" id="PF03147">
    <property type="entry name" value="FDX-ACB"/>
    <property type="match status" value="1"/>
</dbReference>
<dbReference type="Pfam" id="PF01588">
    <property type="entry name" value="tRNA_bind"/>
    <property type="match status" value="1"/>
</dbReference>
<dbReference type="AlphaFoldDB" id="C0GJM3"/>
<dbReference type="InterPro" id="IPR036690">
    <property type="entry name" value="Fdx_antiC-bd_sf"/>
</dbReference>
<evidence type="ECO:0000256" key="3">
    <source>
        <dbReference type="ARBA" id="ARBA00011209"/>
    </source>
</evidence>
<evidence type="ECO:0000259" key="18">
    <source>
        <dbReference type="PROSITE" id="PS51447"/>
    </source>
</evidence>
<keyword evidence="9 15" id="KW-0067">ATP-binding</keyword>
<keyword evidence="8 15" id="KW-0547">Nucleotide-binding</keyword>
<dbReference type="PANTHER" id="PTHR10947:SF0">
    <property type="entry name" value="PHENYLALANINE--TRNA LIGASE BETA SUBUNIT"/>
    <property type="match status" value="1"/>
</dbReference>
<dbReference type="Proteomes" id="UP000006443">
    <property type="component" value="Unassembled WGS sequence"/>
</dbReference>
<evidence type="ECO:0000256" key="14">
    <source>
        <dbReference type="ARBA" id="ARBA00049255"/>
    </source>
</evidence>
<dbReference type="FunFam" id="3.30.56.10:FF:000002">
    <property type="entry name" value="Phenylalanine--tRNA ligase beta subunit"/>
    <property type="match status" value="1"/>
</dbReference>
<dbReference type="Gene3D" id="2.40.50.140">
    <property type="entry name" value="Nucleic acid-binding proteins"/>
    <property type="match status" value="1"/>
</dbReference>
<comment type="similarity">
    <text evidence="2 15">Belongs to the phenylalanyl-tRNA synthetase beta subunit family. Type 1 subfamily.</text>
</comment>
<evidence type="ECO:0000313" key="21">
    <source>
        <dbReference type="Proteomes" id="UP000006443"/>
    </source>
</evidence>
<feature type="domain" description="TRNA-binding" evidence="17">
    <location>
        <begin position="39"/>
        <end position="149"/>
    </location>
</feature>
<evidence type="ECO:0000256" key="9">
    <source>
        <dbReference type="ARBA" id="ARBA00022840"/>
    </source>
</evidence>
<evidence type="ECO:0000259" key="17">
    <source>
        <dbReference type="PROSITE" id="PS50886"/>
    </source>
</evidence>
<evidence type="ECO:0000313" key="20">
    <source>
        <dbReference type="EMBL" id="EEG76445.1"/>
    </source>
</evidence>
<comment type="subunit">
    <text evidence="3 15">Tetramer of two alpha and two beta subunits.</text>
</comment>
<dbReference type="GO" id="GO:0004826">
    <property type="term" value="F:phenylalanine-tRNA ligase activity"/>
    <property type="evidence" value="ECO:0007669"/>
    <property type="project" value="UniProtKB-UniRule"/>
</dbReference>
<dbReference type="NCBIfam" id="NF045760">
    <property type="entry name" value="YtpR"/>
    <property type="match status" value="1"/>
</dbReference>
<sequence length="802" mass="88422">MRVPYTWLKDFIDLEHSAQELAEMLTNAGIEVEEITTLKPAFTNVVVAEVKSLDKHPEADKLFVVQVHDGTEESTVVAGINNFSPGDKVPLAKPGARLPGDLKIRRTKLRGIESNGMLCSAEELGLELNPGVHGILVLDGETPVGVSLEEALYLNDPVLVLGLTPNRADCLGLLGVAHEVAALTGKAVQMPDTSLPVEKATQPVPKISIEDENLCARYAGLVLSDIRVDMAPVWMQVRLLQAGVRPISNIVDITNYVMWEWGQPLHAFDYHTLAEHSIVVRKAREGEVMVTLDDQERELTSEMLVIADAKEPVALAGVMGGLATEVTAATDTVLLESAHFNPVSIRRTGRSLGMYSEAQQRFEKGVDVNGCGQAIRRAARLIDLLNAGRVNGDVVDEYVAPQYPKKIRLRPDRARQLIGLEISQLEMSTIFQRQGFKVEEGTQLHVTAPTRRADLQEEVDLIEEVARIHGYDKIGTTLPSGTMTQGRRTEKQRAIKKVRETLISCGLAEVINYSFVSPQMSDKLRIPAESQLRKAVTIANPLSEEQSVMRTLLTGGLLDTLSYNSNRNEQNIKVFELGAVYLPKELPLVELPEEKTILGIAMTGEFPKEHWRHKPVSVDFFDVKGVVETVLSVLGIDGVQVTEAELPWCQPGQTALLYLDNEELGWIGRVHPEVADEYDLEKPVYLAELDLAKLLDKASLITQYTSLPRYPAVLRDIAVVVPDSVSAAEVIDLMRDAGGSIVEDITLFDLYRGPQIPEGSRSLAFAVTYRDAARTLSDDVVSREHQKIEEALASRFGASLRR</sequence>
<dbReference type="HAMAP" id="MF_00283">
    <property type="entry name" value="Phe_tRNA_synth_beta1"/>
    <property type="match status" value="1"/>
</dbReference>
<evidence type="ECO:0000256" key="15">
    <source>
        <dbReference type="HAMAP-Rule" id="MF_00283"/>
    </source>
</evidence>